<keyword evidence="3" id="KW-1185">Reference proteome</keyword>
<comment type="caution">
    <text evidence="2">The sequence shown here is derived from an EMBL/GenBank/DDBJ whole genome shotgun (WGS) entry which is preliminary data.</text>
</comment>
<keyword evidence="1" id="KW-0812">Transmembrane</keyword>
<evidence type="ECO:0000313" key="2">
    <source>
        <dbReference type="EMBL" id="KAJ3097097.1"/>
    </source>
</evidence>
<dbReference type="AlphaFoldDB" id="A0AAD5SXC4"/>
<proteinExistence type="predicted"/>
<gene>
    <name evidence="2" type="ORF">HK100_005433</name>
</gene>
<keyword evidence="1" id="KW-0472">Membrane</keyword>
<dbReference type="EMBL" id="JADGJH010002541">
    <property type="protein sequence ID" value="KAJ3097097.1"/>
    <property type="molecule type" value="Genomic_DNA"/>
</dbReference>
<reference evidence="2" key="1">
    <citation type="submission" date="2020-05" db="EMBL/GenBank/DDBJ databases">
        <title>Phylogenomic resolution of chytrid fungi.</title>
        <authorList>
            <person name="Stajich J.E."/>
            <person name="Amses K."/>
            <person name="Simmons R."/>
            <person name="Seto K."/>
            <person name="Myers J."/>
            <person name="Bonds A."/>
            <person name="Quandt C.A."/>
            <person name="Barry K."/>
            <person name="Liu P."/>
            <person name="Grigoriev I."/>
            <person name="Longcore J.E."/>
            <person name="James T.Y."/>
        </authorList>
    </citation>
    <scope>NUCLEOTIDE SEQUENCE</scope>
    <source>
        <strain evidence="2">JEL0513</strain>
    </source>
</reference>
<organism evidence="2 3">
    <name type="scientific">Physocladia obscura</name>
    <dbReference type="NCBI Taxonomy" id="109957"/>
    <lineage>
        <taxon>Eukaryota</taxon>
        <taxon>Fungi</taxon>
        <taxon>Fungi incertae sedis</taxon>
        <taxon>Chytridiomycota</taxon>
        <taxon>Chytridiomycota incertae sedis</taxon>
        <taxon>Chytridiomycetes</taxon>
        <taxon>Chytridiales</taxon>
        <taxon>Chytriomycetaceae</taxon>
        <taxon>Physocladia</taxon>
    </lineage>
</organism>
<dbReference type="Proteomes" id="UP001211907">
    <property type="component" value="Unassembled WGS sequence"/>
</dbReference>
<accession>A0AAD5SXC4</accession>
<feature type="transmembrane region" description="Helical" evidence="1">
    <location>
        <begin position="236"/>
        <end position="257"/>
    </location>
</feature>
<evidence type="ECO:0000313" key="3">
    <source>
        <dbReference type="Proteomes" id="UP001211907"/>
    </source>
</evidence>
<sequence>MYSYRCNSYGVNETLLSIWYAPGNGTIYDAGNNGTLEFEYNFGAPGGRVNFSDLSTHFFLSIYAWQKSAYKTAVALAYNHVTKEEILVGNDWTVTQVGTMLQNILSQIPYPMFVVALEAQTGYLIGTSDGASVLNAAQDGIIKVTESNGVFLLDLCSYINATFPNLLLSDQLNQISRIINATQLPIMFNRQINGAQYAVRLDLAPIVWDEAWLTAQYLNMDSVKQNLNKSSKTTEIVILSIIVVAISVGSLFAYVIARQLNLVSTQINKLKHMRFLEVLEKEKGFQNASFVRELAHLQISLHEMVSIFATTLKTSNSLAQRSQTASIQVKNKPSFHH</sequence>
<evidence type="ECO:0000256" key="1">
    <source>
        <dbReference type="SAM" id="Phobius"/>
    </source>
</evidence>
<protein>
    <submittedName>
        <fullName evidence="2">Uncharacterized protein</fullName>
    </submittedName>
</protein>
<name>A0AAD5SXC4_9FUNG</name>
<keyword evidence="1" id="KW-1133">Transmembrane helix</keyword>